<keyword evidence="2" id="KW-0732">Signal</keyword>
<evidence type="ECO:0008006" key="5">
    <source>
        <dbReference type="Google" id="ProtNLM"/>
    </source>
</evidence>
<evidence type="ECO:0000256" key="2">
    <source>
        <dbReference type="SAM" id="SignalP"/>
    </source>
</evidence>
<evidence type="ECO:0000256" key="1">
    <source>
        <dbReference type="SAM" id="MobiDB-lite"/>
    </source>
</evidence>
<dbReference type="RefSeq" id="WP_112714251.1">
    <property type="nucleotide sequence ID" value="NZ_LS483250.1"/>
</dbReference>
<organism evidence="3 4">
    <name type="scientific">Moritella yayanosii</name>
    <dbReference type="NCBI Taxonomy" id="69539"/>
    <lineage>
        <taxon>Bacteria</taxon>
        <taxon>Pseudomonadati</taxon>
        <taxon>Pseudomonadota</taxon>
        <taxon>Gammaproteobacteria</taxon>
        <taxon>Alteromonadales</taxon>
        <taxon>Moritellaceae</taxon>
        <taxon>Moritella</taxon>
    </lineage>
</organism>
<evidence type="ECO:0000313" key="3">
    <source>
        <dbReference type="EMBL" id="SQD78219.1"/>
    </source>
</evidence>
<dbReference type="SUPFAM" id="SSF56935">
    <property type="entry name" value="Porins"/>
    <property type="match status" value="1"/>
</dbReference>
<protein>
    <recommendedName>
        <fullName evidence="5">Copper resistance protein B</fullName>
    </recommendedName>
</protein>
<dbReference type="KEGG" id="mya:MORIYA_1741"/>
<dbReference type="Pfam" id="PF05275">
    <property type="entry name" value="CopB"/>
    <property type="match status" value="1"/>
</dbReference>
<dbReference type="GO" id="GO:0005507">
    <property type="term" value="F:copper ion binding"/>
    <property type="evidence" value="ECO:0007669"/>
    <property type="project" value="InterPro"/>
</dbReference>
<dbReference type="Proteomes" id="UP000250163">
    <property type="component" value="Chromosome MORIYA"/>
</dbReference>
<dbReference type="AlphaFoldDB" id="A0A330LNJ9"/>
<dbReference type="GO" id="GO:0006878">
    <property type="term" value="P:intracellular copper ion homeostasis"/>
    <property type="evidence" value="ECO:0007669"/>
    <property type="project" value="InterPro"/>
</dbReference>
<dbReference type="OrthoDB" id="9778934at2"/>
<dbReference type="GO" id="GO:0009279">
    <property type="term" value="C:cell outer membrane"/>
    <property type="evidence" value="ECO:0007669"/>
    <property type="project" value="InterPro"/>
</dbReference>
<feature type="signal peptide" evidence="2">
    <location>
        <begin position="1"/>
        <end position="29"/>
    </location>
</feature>
<name>A0A330LNJ9_9GAMM</name>
<dbReference type="EMBL" id="LS483250">
    <property type="protein sequence ID" value="SQD78219.1"/>
    <property type="molecule type" value="Genomic_DNA"/>
</dbReference>
<proteinExistence type="predicted"/>
<dbReference type="InterPro" id="IPR007939">
    <property type="entry name" value="Cu-R_B_prcur"/>
</dbReference>
<gene>
    <name evidence="3" type="ORF">MORIYA_1741</name>
</gene>
<sequence>MNTIPRTLNSVTTLMAITTLNLLSFSSQAEPSHSMPDMSEHSMPMQGGSAPSDARDPHAYADGITLESGPYVLPGPRQLRFADEHSRGGLLIDRLERVFTNNEDSWVYDGQVWYGQDYDRVVVKLEGDITDSKVEESSTELLWNHAISTFWNTQLGARYDTGEGPDQSWLAFGIQGLTPYWFEIDATAYVSDEGQTALSLEAEYELLLTQRLVLQPRLEMTLYGKNDAERNNGKGLSDLAIGMRLRYEITRQFAPYVGVDWAKSFGNTADFIREDNAAATKETRWLAGLRFWF</sequence>
<feature type="region of interest" description="Disordered" evidence="1">
    <location>
        <begin position="28"/>
        <end position="54"/>
    </location>
</feature>
<evidence type="ECO:0000313" key="4">
    <source>
        <dbReference type="Proteomes" id="UP000250163"/>
    </source>
</evidence>
<accession>A0A330LNJ9</accession>
<reference evidence="4" key="1">
    <citation type="submission" date="2018-05" db="EMBL/GenBank/DDBJ databases">
        <authorList>
            <person name="Cea G.-C."/>
            <person name="William W."/>
        </authorList>
    </citation>
    <scope>NUCLEOTIDE SEQUENCE [LARGE SCALE GENOMIC DNA]</scope>
    <source>
        <strain evidence="4">DB21MT 5</strain>
    </source>
</reference>
<keyword evidence="4" id="KW-1185">Reference proteome</keyword>
<feature type="chain" id="PRO_5016412486" description="Copper resistance protein B" evidence="2">
    <location>
        <begin position="30"/>
        <end position="293"/>
    </location>
</feature>